<name>A0AAC9BKY2_9RALS</name>
<dbReference type="AlphaFoldDB" id="A0AAC9BKY2"/>
<gene>
    <name evidence="2" type="ORF">ACS15_4666</name>
</gene>
<proteinExistence type="predicted"/>
<reference evidence="2 3" key="1">
    <citation type="submission" date="2015-09" db="EMBL/GenBank/DDBJ databases">
        <authorList>
            <person name="Xu Y."/>
            <person name="Nagy A."/>
            <person name="Liu N.T."/>
            <person name="Nou X."/>
        </authorList>
    </citation>
    <scope>NUCLEOTIDE SEQUENCE [LARGE SCALE GENOMIC DNA]</scope>
    <source>
        <strain evidence="2 3">FC1138</strain>
    </source>
</reference>
<dbReference type="KEGG" id="rin:ACS15_4666"/>
<sequence length="39" mass="4310">MDIPGDGTGLARFDNQVPHQQNVESTSPIWPTGMDPIWT</sequence>
<evidence type="ECO:0000256" key="1">
    <source>
        <dbReference type="SAM" id="MobiDB-lite"/>
    </source>
</evidence>
<evidence type="ECO:0000313" key="3">
    <source>
        <dbReference type="Proteomes" id="UP000077927"/>
    </source>
</evidence>
<evidence type="ECO:0000313" key="2">
    <source>
        <dbReference type="EMBL" id="ANH76133.1"/>
    </source>
</evidence>
<dbReference type="Proteomes" id="UP000077927">
    <property type="component" value="Chromosome 2"/>
</dbReference>
<organism evidence="2 3">
    <name type="scientific">Ralstonia insidiosa</name>
    <dbReference type="NCBI Taxonomy" id="190721"/>
    <lineage>
        <taxon>Bacteria</taxon>
        <taxon>Pseudomonadati</taxon>
        <taxon>Pseudomonadota</taxon>
        <taxon>Betaproteobacteria</taxon>
        <taxon>Burkholderiales</taxon>
        <taxon>Burkholderiaceae</taxon>
        <taxon>Ralstonia</taxon>
    </lineage>
</organism>
<accession>A0AAC9BKY2</accession>
<feature type="compositionally biased region" description="Polar residues" evidence="1">
    <location>
        <begin position="17"/>
        <end position="29"/>
    </location>
</feature>
<dbReference type="EMBL" id="CP012606">
    <property type="protein sequence ID" value="ANH76133.1"/>
    <property type="molecule type" value="Genomic_DNA"/>
</dbReference>
<feature type="region of interest" description="Disordered" evidence="1">
    <location>
        <begin position="1"/>
        <end position="39"/>
    </location>
</feature>
<protein>
    <submittedName>
        <fullName evidence="2">Uncharacterized protein</fullName>
    </submittedName>
</protein>